<dbReference type="InterPro" id="IPR004843">
    <property type="entry name" value="Calcineurin-like_PHP"/>
</dbReference>
<keyword evidence="9 14" id="KW-1133">Transmembrane helix</keyword>
<dbReference type="GO" id="GO:0005774">
    <property type="term" value="C:vacuolar membrane"/>
    <property type="evidence" value="ECO:0007669"/>
    <property type="project" value="UniProtKB-SubCell"/>
</dbReference>
<dbReference type="EC" id="3.6.1.10" evidence="3 12"/>
<evidence type="ECO:0000256" key="10">
    <source>
        <dbReference type="ARBA" id="ARBA00023136"/>
    </source>
</evidence>
<dbReference type="RefSeq" id="XP_056087073.1">
    <property type="nucleotide sequence ID" value="XM_056227231.1"/>
</dbReference>
<evidence type="ECO:0000259" key="15">
    <source>
        <dbReference type="Pfam" id="PF00149"/>
    </source>
</evidence>
<dbReference type="CDD" id="cd00842">
    <property type="entry name" value="MPP_ASMase"/>
    <property type="match status" value="1"/>
</dbReference>
<evidence type="ECO:0000256" key="8">
    <source>
        <dbReference type="ARBA" id="ARBA00022968"/>
    </source>
</evidence>
<accession>A0AA35JGL6</accession>
<evidence type="ECO:0000256" key="11">
    <source>
        <dbReference type="ARBA" id="ARBA00023180"/>
    </source>
</evidence>
<evidence type="ECO:0000313" key="17">
    <source>
        <dbReference type="Proteomes" id="UP001162087"/>
    </source>
</evidence>
<dbReference type="GeneID" id="80923373"/>
<dbReference type="InterPro" id="IPR041805">
    <property type="entry name" value="ASMase/PPN1_MPP"/>
</dbReference>
<evidence type="ECO:0000313" key="16">
    <source>
        <dbReference type="EMBL" id="CAI4059336.1"/>
    </source>
</evidence>
<keyword evidence="7 12" id="KW-0378">Hydrolase</keyword>
<dbReference type="GO" id="GO:0008081">
    <property type="term" value="F:phosphoric diester hydrolase activity"/>
    <property type="evidence" value="ECO:0007669"/>
    <property type="project" value="TreeGrafter"/>
</dbReference>
<evidence type="ECO:0000256" key="1">
    <source>
        <dbReference type="ARBA" id="ARBA00004576"/>
    </source>
</evidence>
<sequence length="679" mass="78303">MVVVGKSKVHDVSMSRPKKKSLIAVLSTCILVFLVFIINARFQHITVFSKLLQGSGDDRSLQLFNGEEFTKLGLTPRAPVTIRDVKTGKERKLHGRFLHITDIHPDPYYVEGSSINAVCHTGKPSKKKDTAPKFGKAMSGCDSPIVLMEETLRWVKENLRDRIDFVIWTGDNVRHDNDRKNPRTEMQIFDMNNVVADEMTALFSAGNEEDPRDFDVSVVPSLGNNDVFPHNMFALGPTLQTREYYRIWKNFVPQEQQRTFDRSASFLTEVIPGKLAVLSINTLYLFKANPLVDNCNSKKEPGYQLLLWFGYVLEELRSRGMKVWLSGHVPPIAKNFDQSCYDKFTLWTHEYRDIIIGGLYGHMNIDHFIPTDGKKARKSLMKGVEQYNRLQEGGDIAEEDDETELNRVLDHAMAAKEVFLMGAKPSNKEAYMGTVRDTYYRKVWNKLERVEVEGSESEEKKKKKKKKKDNKKKKPITREELIERYSIVNIGGSVIPTFNPAFRIWEYNISDIASDSNFATSEYKPWDEFFESLDKTMEDSLLQDEVNKSDIGLEIKGERMEEKKKKKKKEKNRDKTIPIEMPEDCKLGPAYTPQLFTPTRFVQFYADLEKINREVHNSLTESKDVFKYEVEYTSDEEPYAMDSLTVGSYLDLAGRLYGEEPAWEQYVEWSFASSGYKDD</sequence>
<evidence type="ECO:0000256" key="14">
    <source>
        <dbReference type="SAM" id="Phobius"/>
    </source>
</evidence>
<dbReference type="GO" id="GO:0006798">
    <property type="term" value="P:polyphosphate catabolic process"/>
    <property type="evidence" value="ECO:0007669"/>
    <property type="project" value="TreeGrafter"/>
</dbReference>
<organism evidence="16 17">
    <name type="scientific">Saccharomyces kudriavzevii (strain ATCC MYA-4449 / AS 2.2408 / CBS 8840 / NBRC 1802 / NCYC 2889)</name>
    <name type="common">Yeast</name>
    <dbReference type="NCBI Taxonomy" id="226230"/>
    <lineage>
        <taxon>Eukaryota</taxon>
        <taxon>Fungi</taxon>
        <taxon>Dikarya</taxon>
        <taxon>Ascomycota</taxon>
        <taxon>Saccharomycotina</taxon>
        <taxon>Saccharomycetes</taxon>
        <taxon>Saccharomycetales</taxon>
        <taxon>Saccharomycetaceae</taxon>
        <taxon>Saccharomyces</taxon>
    </lineage>
</organism>
<feature type="compositionally biased region" description="Basic residues" evidence="13">
    <location>
        <begin position="461"/>
        <end position="474"/>
    </location>
</feature>
<dbReference type="PIRSF" id="PIRSF027093">
    <property type="entry name" value="EndopolyPtase_N1"/>
    <property type="match status" value="1"/>
</dbReference>
<dbReference type="SUPFAM" id="SSF56300">
    <property type="entry name" value="Metallo-dependent phosphatases"/>
    <property type="match status" value="1"/>
</dbReference>
<name>A0AA35JGL6_SACK1</name>
<feature type="domain" description="Calcineurin-like phosphoesterase" evidence="15">
    <location>
        <begin position="96"/>
        <end position="329"/>
    </location>
</feature>
<evidence type="ECO:0000256" key="7">
    <source>
        <dbReference type="ARBA" id="ARBA00022801"/>
    </source>
</evidence>
<dbReference type="Proteomes" id="UP001162087">
    <property type="component" value="Chromosome 4"/>
</dbReference>
<dbReference type="InterPro" id="IPR012358">
    <property type="entry name" value="EndopolyPtase_N1"/>
</dbReference>
<evidence type="ECO:0000256" key="6">
    <source>
        <dbReference type="ARBA" id="ARBA00022692"/>
    </source>
</evidence>
<keyword evidence="5 12" id="KW-0926">Vacuole</keyword>
<evidence type="ECO:0000256" key="2">
    <source>
        <dbReference type="ARBA" id="ARBA00010399"/>
    </source>
</evidence>
<keyword evidence="10 12" id="KW-0472">Membrane</keyword>
<protein>
    <recommendedName>
        <fullName evidence="4 12">Endopolyphosphatase</fullName>
        <ecNumber evidence="3 12">3.6.1.10</ecNumber>
    </recommendedName>
</protein>
<comment type="subcellular location">
    <subcellularLocation>
        <location evidence="1">Vacuole membrane</location>
        <topology evidence="1">Single-pass type II membrane protein</topology>
    </subcellularLocation>
</comment>
<feature type="transmembrane region" description="Helical" evidence="14">
    <location>
        <begin position="21"/>
        <end position="42"/>
    </location>
</feature>
<keyword evidence="17" id="KW-1185">Reference proteome</keyword>
<evidence type="ECO:0000256" key="9">
    <source>
        <dbReference type="ARBA" id="ARBA00022989"/>
    </source>
</evidence>
<dbReference type="GO" id="GO:0000298">
    <property type="term" value="F:endopolyphosphatase activity"/>
    <property type="evidence" value="ECO:0007669"/>
    <property type="project" value="UniProtKB-EC"/>
</dbReference>
<evidence type="ECO:0000256" key="3">
    <source>
        <dbReference type="ARBA" id="ARBA00012459"/>
    </source>
</evidence>
<keyword evidence="8" id="KW-0735">Signal-anchor</keyword>
<evidence type="ECO:0000256" key="12">
    <source>
        <dbReference type="PIRNR" id="PIRNR027093"/>
    </source>
</evidence>
<dbReference type="PANTHER" id="PTHR10340:SF55">
    <property type="entry name" value="ENDOPOLYPHOSPHATASE"/>
    <property type="match status" value="1"/>
</dbReference>
<evidence type="ECO:0000256" key="13">
    <source>
        <dbReference type="SAM" id="MobiDB-lite"/>
    </source>
</evidence>
<comment type="similarity">
    <text evidence="2">Belongs to the endopolyphosphatase PPN1 family.</text>
</comment>
<keyword evidence="6 14" id="KW-0812">Transmembrane</keyword>
<keyword evidence="11" id="KW-0325">Glycoprotein</keyword>
<dbReference type="AlphaFoldDB" id="A0AA35JGL6"/>
<dbReference type="Pfam" id="PF00149">
    <property type="entry name" value="Metallophos"/>
    <property type="match status" value="1"/>
</dbReference>
<comment type="function">
    <text evidence="12">Catalyzes the hydrolysis of inorganic polyphosphate (polyP) chains of many hundreds of phosphate residues into shorter lengths.</text>
</comment>
<dbReference type="PANTHER" id="PTHR10340">
    <property type="entry name" value="SPHINGOMYELIN PHOSPHODIESTERASE"/>
    <property type="match status" value="1"/>
</dbReference>
<evidence type="ECO:0000256" key="4">
    <source>
        <dbReference type="ARBA" id="ARBA00014458"/>
    </source>
</evidence>
<gene>
    <name evidence="16" type="primary">SKDI04G6540</name>
    <name evidence="16" type="ORF">SKDI_04G6540</name>
</gene>
<dbReference type="EMBL" id="OX365899">
    <property type="protein sequence ID" value="CAI4059336.1"/>
    <property type="molecule type" value="Genomic_DNA"/>
</dbReference>
<dbReference type="GO" id="GO:0000324">
    <property type="term" value="C:fungal-type vacuole"/>
    <property type="evidence" value="ECO:0007669"/>
    <property type="project" value="TreeGrafter"/>
</dbReference>
<dbReference type="GO" id="GO:0004309">
    <property type="term" value="F:exopolyphosphatase activity"/>
    <property type="evidence" value="ECO:0007669"/>
    <property type="project" value="TreeGrafter"/>
</dbReference>
<evidence type="ECO:0000256" key="5">
    <source>
        <dbReference type="ARBA" id="ARBA00022554"/>
    </source>
</evidence>
<feature type="region of interest" description="Disordered" evidence="13">
    <location>
        <begin position="454"/>
        <end position="474"/>
    </location>
</feature>
<comment type="catalytic activity">
    <reaction evidence="12">
        <text>[phosphate](n+1) + n H2O = (n+1) phosphate + n H(+)</text>
        <dbReference type="Rhea" id="RHEA:22452"/>
        <dbReference type="Rhea" id="RHEA-COMP:14280"/>
        <dbReference type="ChEBI" id="CHEBI:15377"/>
        <dbReference type="ChEBI" id="CHEBI:15378"/>
        <dbReference type="ChEBI" id="CHEBI:16838"/>
        <dbReference type="ChEBI" id="CHEBI:43474"/>
        <dbReference type="EC" id="3.6.1.10"/>
    </reaction>
</comment>
<proteinExistence type="inferred from homology"/>
<dbReference type="InterPro" id="IPR029052">
    <property type="entry name" value="Metallo-depent_PP-like"/>
</dbReference>
<reference evidence="16" key="1">
    <citation type="submission" date="2022-10" db="EMBL/GenBank/DDBJ databases">
        <authorList>
            <person name="Byrne P K."/>
        </authorList>
    </citation>
    <scope>NUCLEOTIDE SEQUENCE</scope>
    <source>
        <strain evidence="16">IFO1802</strain>
    </source>
</reference>